<dbReference type="AlphaFoldDB" id="A0A1F5FVJ9"/>
<protein>
    <recommendedName>
        <fullName evidence="4">Lipoprotein</fullName>
    </recommendedName>
</protein>
<proteinExistence type="predicted"/>
<evidence type="ECO:0000256" key="1">
    <source>
        <dbReference type="SAM" id="SignalP"/>
    </source>
</evidence>
<evidence type="ECO:0000313" key="3">
    <source>
        <dbReference type="Proteomes" id="UP000179237"/>
    </source>
</evidence>
<feature type="signal peptide" evidence="1">
    <location>
        <begin position="1"/>
        <end position="26"/>
    </location>
</feature>
<dbReference type="EMBL" id="MFAQ01000011">
    <property type="protein sequence ID" value="OGD83647.1"/>
    <property type="molecule type" value="Genomic_DNA"/>
</dbReference>
<feature type="chain" id="PRO_5009518650" description="Lipoprotein" evidence="1">
    <location>
        <begin position="27"/>
        <end position="281"/>
    </location>
</feature>
<name>A0A1F5FVJ9_9BACT</name>
<reference evidence="2 3" key="1">
    <citation type="journal article" date="2016" name="Nat. Commun.">
        <title>Thousands of microbial genomes shed light on interconnected biogeochemical processes in an aquifer system.</title>
        <authorList>
            <person name="Anantharaman K."/>
            <person name="Brown C.T."/>
            <person name="Hug L.A."/>
            <person name="Sharon I."/>
            <person name="Castelle C.J."/>
            <person name="Probst A.J."/>
            <person name="Thomas B.C."/>
            <person name="Singh A."/>
            <person name="Wilkins M.J."/>
            <person name="Karaoz U."/>
            <person name="Brodie E.L."/>
            <person name="Williams K.H."/>
            <person name="Hubbard S.S."/>
            <person name="Banfield J.F."/>
        </authorList>
    </citation>
    <scope>NUCLEOTIDE SEQUENCE [LARGE SCALE GENOMIC DNA]</scope>
</reference>
<dbReference type="PROSITE" id="PS51257">
    <property type="entry name" value="PROKAR_LIPOPROTEIN"/>
    <property type="match status" value="1"/>
</dbReference>
<organism evidence="2 3">
    <name type="scientific">Candidatus Collierbacteria bacterium RIFOXYD1_FULL_40_9</name>
    <dbReference type="NCBI Taxonomy" id="1817731"/>
    <lineage>
        <taxon>Bacteria</taxon>
        <taxon>Candidatus Collieribacteriota</taxon>
    </lineage>
</organism>
<sequence>MLIMDFKKILTIFTIALLLSACGAKKDTQNTKKNNSATSKVLLNELEFSKRPFVSLVPHSTNRLFTFFGQNINQAEEASIDLEYQSGDLLKGIKANIETPIPDKYIKGIILGSCSTGGKCSFDKDLKSGTTKLRMKFSGKPEIHLLKGDFTFVLGQPNLPDGKVSFTPAKASAKDNFIMMNSFGLPKPFDKEVLLYPVVFSSTSDKPVAGDLVITAPLATAAYIYDGSSFVPLKSSAKDGSVTININQKPWTLSAEITRDDEKGSKESLNLYLVGPIILTK</sequence>
<accession>A0A1F5FVJ9</accession>
<dbReference type="Proteomes" id="UP000179237">
    <property type="component" value="Unassembled WGS sequence"/>
</dbReference>
<evidence type="ECO:0008006" key="4">
    <source>
        <dbReference type="Google" id="ProtNLM"/>
    </source>
</evidence>
<evidence type="ECO:0000313" key="2">
    <source>
        <dbReference type="EMBL" id="OGD83647.1"/>
    </source>
</evidence>
<keyword evidence="1" id="KW-0732">Signal</keyword>
<gene>
    <name evidence="2" type="ORF">A2572_01325</name>
</gene>
<comment type="caution">
    <text evidence="2">The sequence shown here is derived from an EMBL/GenBank/DDBJ whole genome shotgun (WGS) entry which is preliminary data.</text>
</comment>